<evidence type="ECO:0000313" key="3">
    <source>
        <dbReference type="Proteomes" id="UP000191988"/>
    </source>
</evidence>
<keyword evidence="1" id="KW-0732">Signal</keyword>
<feature type="chain" id="PRO_5010520322" evidence="1">
    <location>
        <begin position="25"/>
        <end position="229"/>
    </location>
</feature>
<proteinExistence type="predicted"/>
<gene>
    <name evidence="2" type="ORF">AGR3A_Cc440063</name>
</gene>
<name>A0A1S7QPU6_9HYPH</name>
<sequence length="229" mass="24997">MGTPVKFLLLMSTLLVLGSSPVRAASLSPEETAELYYRAWLNFDRGSMVRLDKEWGSPDSGPRYVDMELVTDPVAWQLKYKGSNAPKGTTSEQQNQFAKLWVASTKRARCLAEPARIGAQLPTRAFLARIKMNCVVADAEPAFRKLKAGAKPDDLGDGGRMPSADLMKQMAEAAMAAPVTHKITTEIQLVSGADKRVWRVGSGDVQPETGIDRVSAVFISQMLQSGLLR</sequence>
<feature type="signal peptide" evidence="1">
    <location>
        <begin position="1"/>
        <end position="24"/>
    </location>
</feature>
<dbReference type="EMBL" id="FBWK01000039">
    <property type="protein sequence ID" value="CUX40202.1"/>
    <property type="molecule type" value="Genomic_DNA"/>
</dbReference>
<protein>
    <submittedName>
        <fullName evidence="2">Uncharacterized protein</fullName>
    </submittedName>
</protein>
<dbReference type="STRING" id="1183432.AGR3A_Cc440063"/>
<evidence type="ECO:0000313" key="2">
    <source>
        <dbReference type="EMBL" id="CUX40202.1"/>
    </source>
</evidence>
<dbReference type="AlphaFoldDB" id="A0A1S7QPU6"/>
<reference evidence="3" key="1">
    <citation type="submission" date="2016-01" db="EMBL/GenBank/DDBJ databases">
        <authorList>
            <person name="Regsiter A."/>
            <person name="william w."/>
        </authorList>
    </citation>
    <scope>NUCLEOTIDE SEQUENCE [LARGE SCALE GENOMIC DNA]</scope>
    <source>
        <strain evidence="3">CFBP 6623</strain>
    </source>
</reference>
<accession>A0A1S7QPU6</accession>
<dbReference type="Proteomes" id="UP000191988">
    <property type="component" value="Unassembled WGS sequence"/>
</dbReference>
<organism evidence="2 3">
    <name type="scientific">Agrobacterium tomkonis CFBP 6623</name>
    <dbReference type="NCBI Taxonomy" id="1183432"/>
    <lineage>
        <taxon>Bacteria</taxon>
        <taxon>Pseudomonadati</taxon>
        <taxon>Pseudomonadota</taxon>
        <taxon>Alphaproteobacteria</taxon>
        <taxon>Hyphomicrobiales</taxon>
        <taxon>Rhizobiaceae</taxon>
        <taxon>Rhizobium/Agrobacterium group</taxon>
        <taxon>Agrobacterium</taxon>
        <taxon>Agrobacterium tumefaciens complex</taxon>
    </lineage>
</organism>
<evidence type="ECO:0000256" key="1">
    <source>
        <dbReference type="SAM" id="SignalP"/>
    </source>
</evidence>
<keyword evidence="3" id="KW-1185">Reference proteome</keyword>